<dbReference type="Gene3D" id="3.40.50.300">
    <property type="entry name" value="P-loop containing nucleotide triphosphate hydrolases"/>
    <property type="match status" value="1"/>
</dbReference>
<dbReference type="Proteomes" id="UP001152320">
    <property type="component" value="Chromosome 19"/>
</dbReference>
<dbReference type="PANTHER" id="PTHR45964">
    <property type="entry name" value="WSCD FAMILY MEMBER CG9164"/>
    <property type="match status" value="1"/>
</dbReference>
<proteinExistence type="inferred from homology"/>
<dbReference type="EMBL" id="JAIZAY010000019">
    <property type="protein sequence ID" value="KAJ8023672.1"/>
    <property type="molecule type" value="Genomic_DNA"/>
</dbReference>
<dbReference type="OrthoDB" id="5985073at2759"/>
<keyword evidence="2" id="KW-1133">Transmembrane helix</keyword>
<accession>A0A9Q1BGE5</accession>
<comment type="similarity">
    <text evidence="1">Belongs to the WSCD family.</text>
</comment>
<dbReference type="InterPro" id="IPR000863">
    <property type="entry name" value="Sulfotransferase_dom"/>
</dbReference>
<gene>
    <name evidence="4" type="ORF">HOLleu_36172</name>
</gene>
<evidence type="ECO:0000259" key="3">
    <source>
        <dbReference type="Pfam" id="PF00685"/>
    </source>
</evidence>
<dbReference type="SUPFAM" id="SSF52540">
    <property type="entry name" value="P-loop containing nucleoside triphosphate hydrolases"/>
    <property type="match status" value="1"/>
</dbReference>
<keyword evidence="5" id="KW-1185">Reference proteome</keyword>
<evidence type="ECO:0000256" key="2">
    <source>
        <dbReference type="SAM" id="Phobius"/>
    </source>
</evidence>
<evidence type="ECO:0000313" key="4">
    <source>
        <dbReference type="EMBL" id="KAJ8023672.1"/>
    </source>
</evidence>
<sequence>MEVKSITQKISRYFWPVISIIFLCFYFACNTLHGKTNLSARKIKHQPVEYSTIPRDGNEQSTEHEGSKLKLIKYKEDIRDNIVYPEVDISDFPETDQLQCPDMRRDIEVAPAYSMPLIALASYPRSGNTWSRSLIQIATRYYTGSVHWESEKNLKRVQEWFKAGAEDFMLRKGVCVKTHIFGKEHVSLFEDGAILLLRNPYYSLASEFLRYYDRERNMSMPEIIAFMKEKDDRWTSGFLTQFEKWKNTALSWLTHCKRLMVVYYEDLEENPVRELTRMVAFLGQPIEPMRILCAVKSYSPIKGRGNHTSQMTFDPYTPQMHDTLDEFIAEVNRTLIRKNAVPLPTYGTYYQPT</sequence>
<name>A0A9Q1BGE5_HOLLE</name>
<keyword evidence="2" id="KW-0812">Transmembrane</keyword>
<organism evidence="4 5">
    <name type="scientific">Holothuria leucospilota</name>
    <name type="common">Black long sea cucumber</name>
    <name type="synonym">Mertensiothuria leucospilota</name>
    <dbReference type="NCBI Taxonomy" id="206669"/>
    <lineage>
        <taxon>Eukaryota</taxon>
        <taxon>Metazoa</taxon>
        <taxon>Echinodermata</taxon>
        <taxon>Eleutherozoa</taxon>
        <taxon>Echinozoa</taxon>
        <taxon>Holothuroidea</taxon>
        <taxon>Aspidochirotacea</taxon>
        <taxon>Aspidochirotida</taxon>
        <taxon>Holothuriidae</taxon>
        <taxon>Holothuria</taxon>
    </lineage>
</organism>
<protein>
    <submittedName>
        <fullName evidence="4">WSC domain-containing protein 2</fullName>
    </submittedName>
</protein>
<keyword evidence="2" id="KW-0472">Membrane</keyword>
<dbReference type="Pfam" id="PF00685">
    <property type="entry name" value="Sulfotransfer_1"/>
    <property type="match status" value="1"/>
</dbReference>
<reference evidence="4" key="1">
    <citation type="submission" date="2021-10" db="EMBL/GenBank/DDBJ databases">
        <title>Tropical sea cucumber genome reveals ecological adaptation and Cuvierian tubules defense mechanism.</title>
        <authorList>
            <person name="Chen T."/>
        </authorList>
    </citation>
    <scope>NUCLEOTIDE SEQUENCE</scope>
    <source>
        <strain evidence="4">Nanhai2018</strain>
        <tissue evidence="4">Muscle</tissue>
    </source>
</reference>
<dbReference type="GO" id="GO:0008146">
    <property type="term" value="F:sulfotransferase activity"/>
    <property type="evidence" value="ECO:0007669"/>
    <property type="project" value="InterPro"/>
</dbReference>
<dbReference type="InterPro" id="IPR051589">
    <property type="entry name" value="Sialate-O-sulfotransferase"/>
</dbReference>
<evidence type="ECO:0000256" key="1">
    <source>
        <dbReference type="ARBA" id="ARBA00010236"/>
    </source>
</evidence>
<feature type="domain" description="Sulfotransferase" evidence="3">
    <location>
        <begin position="119"/>
        <end position="306"/>
    </location>
</feature>
<dbReference type="InterPro" id="IPR027417">
    <property type="entry name" value="P-loop_NTPase"/>
</dbReference>
<evidence type="ECO:0000313" key="5">
    <source>
        <dbReference type="Proteomes" id="UP001152320"/>
    </source>
</evidence>
<dbReference type="PANTHER" id="PTHR45964:SF9">
    <property type="entry name" value="SULFOTRANSFERASE"/>
    <property type="match status" value="1"/>
</dbReference>
<comment type="caution">
    <text evidence="4">The sequence shown here is derived from an EMBL/GenBank/DDBJ whole genome shotgun (WGS) entry which is preliminary data.</text>
</comment>
<feature type="transmembrane region" description="Helical" evidence="2">
    <location>
        <begin position="12"/>
        <end position="28"/>
    </location>
</feature>
<dbReference type="AlphaFoldDB" id="A0A9Q1BGE5"/>